<proteinExistence type="inferred from homology"/>
<dbReference type="InParanoid" id="A0A5R8QCC4"/>
<dbReference type="GO" id="GO:0032259">
    <property type="term" value="P:methylation"/>
    <property type="evidence" value="ECO:0007669"/>
    <property type="project" value="UniProtKB-KW"/>
</dbReference>
<organism evidence="5 6">
    <name type="scientific">Culicoidibacter larvae</name>
    <dbReference type="NCBI Taxonomy" id="2579976"/>
    <lineage>
        <taxon>Bacteria</taxon>
        <taxon>Bacillati</taxon>
        <taxon>Bacillota</taxon>
        <taxon>Culicoidibacteria</taxon>
        <taxon>Culicoidibacterales</taxon>
        <taxon>Culicoidibacteraceae</taxon>
        <taxon>Culicoidibacter</taxon>
    </lineage>
</organism>
<dbReference type="InterPro" id="IPR004538">
    <property type="entry name" value="Hemolysin_A/TlyA"/>
</dbReference>
<feature type="domain" description="RNA-binding S4" evidence="4">
    <location>
        <begin position="3"/>
        <end position="68"/>
    </location>
</feature>
<dbReference type="SMART" id="SM00363">
    <property type="entry name" value="S4"/>
    <property type="match status" value="1"/>
</dbReference>
<evidence type="ECO:0000256" key="2">
    <source>
        <dbReference type="ARBA" id="ARBA00029460"/>
    </source>
</evidence>
<protein>
    <submittedName>
        <fullName evidence="5">TlyA family RNA methyltransferase</fullName>
    </submittedName>
</protein>
<evidence type="ECO:0000313" key="6">
    <source>
        <dbReference type="Proteomes" id="UP000306912"/>
    </source>
</evidence>
<dbReference type="Gene3D" id="3.10.290.10">
    <property type="entry name" value="RNA-binding S4 domain"/>
    <property type="match status" value="1"/>
</dbReference>
<dbReference type="InterPro" id="IPR002942">
    <property type="entry name" value="S4_RNA-bd"/>
</dbReference>
<dbReference type="Gene3D" id="3.40.50.150">
    <property type="entry name" value="Vaccinia Virus protein VP39"/>
    <property type="match status" value="1"/>
</dbReference>
<dbReference type="Proteomes" id="UP000306912">
    <property type="component" value="Unassembled WGS sequence"/>
</dbReference>
<reference evidence="5 6" key="1">
    <citation type="submission" date="2019-05" db="EMBL/GenBank/DDBJ databases">
        <title>Culicoidintestinum kansasii gen. nov., sp. nov. from the gastrointestinal tract of the biting midge, Culicoides sonorensis.</title>
        <authorList>
            <person name="Neupane S."/>
            <person name="Ghosh A."/>
            <person name="Gunther S."/>
            <person name="Martin K."/>
            <person name="Zurek L."/>
        </authorList>
    </citation>
    <scope>NUCLEOTIDE SEQUENCE [LARGE SCALE GENOMIC DNA]</scope>
    <source>
        <strain evidence="5 6">CS-1</strain>
    </source>
</reference>
<comment type="similarity">
    <text evidence="2">Belongs to the TlyA family.</text>
</comment>
<dbReference type="FunCoup" id="A0A5R8QCC4">
    <property type="interactions" value="235"/>
</dbReference>
<dbReference type="Pfam" id="PF01479">
    <property type="entry name" value="S4"/>
    <property type="match status" value="1"/>
</dbReference>
<dbReference type="NCBIfam" id="TIGR00478">
    <property type="entry name" value="tly"/>
    <property type="match status" value="1"/>
</dbReference>
<dbReference type="PIRSF" id="PIRSF005578">
    <property type="entry name" value="TlyA"/>
    <property type="match status" value="1"/>
</dbReference>
<gene>
    <name evidence="5" type="ORF">FEZ08_05800</name>
</gene>
<dbReference type="Pfam" id="PF01728">
    <property type="entry name" value="FtsJ"/>
    <property type="match status" value="1"/>
</dbReference>
<keyword evidence="1 3" id="KW-0694">RNA-binding</keyword>
<dbReference type="InterPro" id="IPR036986">
    <property type="entry name" value="S4_RNA-bd_sf"/>
</dbReference>
<comment type="caution">
    <text evidence="5">The sequence shown here is derived from an EMBL/GenBank/DDBJ whole genome shotgun (WGS) entry which is preliminary data.</text>
</comment>
<dbReference type="RefSeq" id="WP_138190771.1">
    <property type="nucleotide sequence ID" value="NZ_VBWP01000004.1"/>
</dbReference>
<dbReference type="CDD" id="cd00165">
    <property type="entry name" value="S4"/>
    <property type="match status" value="1"/>
</dbReference>
<dbReference type="InterPro" id="IPR029063">
    <property type="entry name" value="SAM-dependent_MTases_sf"/>
</dbReference>
<dbReference type="OrthoDB" id="9784736at2"/>
<dbReference type="PROSITE" id="PS50889">
    <property type="entry name" value="S4"/>
    <property type="match status" value="1"/>
</dbReference>
<keyword evidence="5" id="KW-0489">Methyltransferase</keyword>
<dbReference type="EMBL" id="VBWP01000004">
    <property type="protein sequence ID" value="TLG74219.1"/>
    <property type="molecule type" value="Genomic_DNA"/>
</dbReference>
<dbReference type="PANTHER" id="PTHR32319">
    <property type="entry name" value="BACTERIAL HEMOLYSIN-LIKE PROTEIN"/>
    <property type="match status" value="1"/>
</dbReference>
<dbReference type="GO" id="GO:0008168">
    <property type="term" value="F:methyltransferase activity"/>
    <property type="evidence" value="ECO:0007669"/>
    <property type="project" value="UniProtKB-KW"/>
</dbReference>
<dbReference type="InterPro" id="IPR002877">
    <property type="entry name" value="RNA_MeTrfase_FtsJ_dom"/>
</dbReference>
<dbReference type="GO" id="GO:0003723">
    <property type="term" value="F:RNA binding"/>
    <property type="evidence" value="ECO:0007669"/>
    <property type="project" value="UniProtKB-KW"/>
</dbReference>
<dbReference type="SUPFAM" id="SSF53335">
    <property type="entry name" value="S-adenosyl-L-methionine-dependent methyltransferases"/>
    <property type="match status" value="1"/>
</dbReference>
<evidence type="ECO:0000256" key="3">
    <source>
        <dbReference type="PROSITE-ProRule" id="PRU00182"/>
    </source>
</evidence>
<keyword evidence="6" id="KW-1185">Reference proteome</keyword>
<evidence type="ECO:0000313" key="5">
    <source>
        <dbReference type="EMBL" id="TLG74219.1"/>
    </source>
</evidence>
<name>A0A5R8QCC4_9FIRM</name>
<evidence type="ECO:0000259" key="4">
    <source>
        <dbReference type="SMART" id="SM00363"/>
    </source>
</evidence>
<keyword evidence="5" id="KW-0808">Transferase</keyword>
<sequence length="269" mass="30031">MKERIDILLVEGGFFPTREKAKRAVMAGIVFANEERIDKPGEKVARDKVLRVKGRDCPYVSRGGYKLEKALNTFEIDLHDAVVVDIGASTGGFTDCALQHGAKLVYAIDVGTNQLVWSMRSHPQVISIEKCNFRYATTDLFEQDKPNFAVIDVSFISLRLILPPLLDILENGDKVVALIKPQFEAGREMVGKKGIVRERKVHVQVIRDLFTYFSNQNWQVNGLTFSPITGGSGNIEFLVYLEKTEAGSALATTVNIDNVVDEAYQSFKE</sequence>
<accession>A0A5R8QCC4</accession>
<dbReference type="InterPro" id="IPR047048">
    <property type="entry name" value="TlyA"/>
</dbReference>
<dbReference type="PANTHER" id="PTHR32319:SF0">
    <property type="entry name" value="BACTERIAL HEMOLYSIN-LIKE PROTEIN"/>
    <property type="match status" value="1"/>
</dbReference>
<evidence type="ECO:0000256" key="1">
    <source>
        <dbReference type="ARBA" id="ARBA00022884"/>
    </source>
</evidence>
<dbReference type="AlphaFoldDB" id="A0A5R8QCC4"/>
<dbReference type="SUPFAM" id="SSF55174">
    <property type="entry name" value="Alpha-L RNA-binding motif"/>
    <property type="match status" value="1"/>
</dbReference>